<dbReference type="PANTHER" id="PTHR43791:SF6">
    <property type="entry name" value="TRANSPORTER, PUTATIVE (AFU_ORTHOLOGUE AFUA_1G16690)-RELATED"/>
    <property type="match status" value="1"/>
</dbReference>
<evidence type="ECO:0000313" key="8">
    <source>
        <dbReference type="Proteomes" id="UP000297245"/>
    </source>
</evidence>
<feature type="transmembrane region" description="Helical" evidence="6">
    <location>
        <begin position="92"/>
        <end position="115"/>
    </location>
</feature>
<dbReference type="AlphaFoldDB" id="A0A4S8MFK0"/>
<evidence type="ECO:0000256" key="2">
    <source>
        <dbReference type="ARBA" id="ARBA00022448"/>
    </source>
</evidence>
<feature type="transmembrane region" description="Helical" evidence="6">
    <location>
        <begin position="288"/>
        <end position="308"/>
    </location>
</feature>
<feature type="transmembrane region" description="Helical" evidence="6">
    <location>
        <begin position="442"/>
        <end position="460"/>
    </location>
</feature>
<keyword evidence="2" id="KW-0813">Transport</keyword>
<keyword evidence="5 6" id="KW-0472">Membrane</keyword>
<feature type="transmembrane region" description="Helical" evidence="6">
    <location>
        <begin position="212"/>
        <end position="234"/>
    </location>
</feature>
<keyword evidence="4 6" id="KW-1133">Transmembrane helix</keyword>
<dbReference type="FunFam" id="1.20.1250.20:FF:000057">
    <property type="entry name" value="MFS general substrate transporter"/>
    <property type="match status" value="1"/>
</dbReference>
<dbReference type="OrthoDB" id="2985014at2759"/>
<evidence type="ECO:0000256" key="4">
    <source>
        <dbReference type="ARBA" id="ARBA00022989"/>
    </source>
</evidence>
<evidence type="ECO:0000256" key="1">
    <source>
        <dbReference type="ARBA" id="ARBA00004141"/>
    </source>
</evidence>
<sequence>MSSTGILPDHSIAREGANHETSPLLSQSDLGLIEESDYADHSTEEQSLLRKLDKRMSILILIYICNYIDRNNVAAARLEGFEEDLGLKGSQYASILSVLWISYCIMQVPSNIFILDTKPSKYLPSCMMVWGVMSVCLGHFFGALCARFLIGFVEAAFFPGALFLIAKWYKQSELSQRTAYLSSGSLVANATGSLIASGILKIMGNALGIAAWRWLFFVEGTLTVVLALLACFILPDFPESPNPWLTPGERAIALKRIKKEAHEPDYVLPVGKASPFVLLIMAVSDWKVWYLAVTTGFLYLSLSFNAYFPSITATLGFSPTVTLLLCAPPWIFATFTAILLSKHSDKAGERCKHISFSMAGGILGFSISMSTMNPALRYMSLFLMTQSYSGYIIFLAWASGSLAHPPAKRAVVLAILNTAGSLSNVPGSYAWPKEWGPDYSKSFAICIFASSMCIILCWIFRRHLARLNADADKKEAERGLPKGHRYLL</sequence>
<dbReference type="InterPro" id="IPR036259">
    <property type="entry name" value="MFS_trans_sf"/>
</dbReference>
<dbReference type="Gene3D" id="1.20.1250.20">
    <property type="entry name" value="MFS general substrate transporter like domains"/>
    <property type="match status" value="2"/>
</dbReference>
<dbReference type="EMBL" id="ML179090">
    <property type="protein sequence ID" value="THV01423.1"/>
    <property type="molecule type" value="Genomic_DNA"/>
</dbReference>
<reference evidence="7 8" key="1">
    <citation type="journal article" date="2019" name="Nat. Ecol. Evol.">
        <title>Megaphylogeny resolves global patterns of mushroom evolution.</title>
        <authorList>
            <person name="Varga T."/>
            <person name="Krizsan K."/>
            <person name="Foldi C."/>
            <person name="Dima B."/>
            <person name="Sanchez-Garcia M."/>
            <person name="Sanchez-Ramirez S."/>
            <person name="Szollosi G.J."/>
            <person name="Szarkandi J.G."/>
            <person name="Papp V."/>
            <person name="Albert L."/>
            <person name="Andreopoulos W."/>
            <person name="Angelini C."/>
            <person name="Antonin V."/>
            <person name="Barry K.W."/>
            <person name="Bougher N.L."/>
            <person name="Buchanan P."/>
            <person name="Buyck B."/>
            <person name="Bense V."/>
            <person name="Catcheside P."/>
            <person name="Chovatia M."/>
            <person name="Cooper J."/>
            <person name="Damon W."/>
            <person name="Desjardin D."/>
            <person name="Finy P."/>
            <person name="Geml J."/>
            <person name="Haridas S."/>
            <person name="Hughes K."/>
            <person name="Justo A."/>
            <person name="Karasinski D."/>
            <person name="Kautmanova I."/>
            <person name="Kiss B."/>
            <person name="Kocsube S."/>
            <person name="Kotiranta H."/>
            <person name="LaButti K.M."/>
            <person name="Lechner B.E."/>
            <person name="Liimatainen K."/>
            <person name="Lipzen A."/>
            <person name="Lukacs Z."/>
            <person name="Mihaltcheva S."/>
            <person name="Morgado L.N."/>
            <person name="Niskanen T."/>
            <person name="Noordeloos M.E."/>
            <person name="Ohm R.A."/>
            <person name="Ortiz-Santana B."/>
            <person name="Ovrebo C."/>
            <person name="Racz N."/>
            <person name="Riley R."/>
            <person name="Savchenko A."/>
            <person name="Shiryaev A."/>
            <person name="Soop K."/>
            <person name="Spirin V."/>
            <person name="Szebenyi C."/>
            <person name="Tomsovsky M."/>
            <person name="Tulloss R.E."/>
            <person name="Uehling J."/>
            <person name="Grigoriev I.V."/>
            <person name="Vagvolgyi C."/>
            <person name="Papp T."/>
            <person name="Martin F.M."/>
            <person name="Miettinen O."/>
            <person name="Hibbett D.S."/>
            <person name="Nagy L.G."/>
        </authorList>
    </citation>
    <scope>NUCLEOTIDE SEQUENCE [LARGE SCALE GENOMIC DNA]</scope>
    <source>
        <strain evidence="7 8">CBS 962.96</strain>
    </source>
</reference>
<dbReference type="PANTHER" id="PTHR43791">
    <property type="entry name" value="PERMEASE-RELATED"/>
    <property type="match status" value="1"/>
</dbReference>
<keyword evidence="3 6" id="KW-0812">Transmembrane</keyword>
<dbReference type="GO" id="GO:0016020">
    <property type="term" value="C:membrane"/>
    <property type="evidence" value="ECO:0007669"/>
    <property type="project" value="UniProtKB-SubCell"/>
</dbReference>
<protein>
    <submittedName>
        <fullName evidence="7">MFS general substrate transporter</fullName>
    </submittedName>
</protein>
<proteinExistence type="predicted"/>
<dbReference type="SUPFAM" id="SSF103473">
    <property type="entry name" value="MFS general substrate transporter"/>
    <property type="match status" value="1"/>
</dbReference>
<evidence type="ECO:0000313" key="7">
    <source>
        <dbReference type="EMBL" id="THV01423.1"/>
    </source>
</evidence>
<feature type="transmembrane region" description="Helical" evidence="6">
    <location>
        <begin position="148"/>
        <end position="166"/>
    </location>
</feature>
<dbReference type="FunFam" id="1.20.1250.20:FF:000013">
    <property type="entry name" value="MFS general substrate transporter"/>
    <property type="match status" value="1"/>
</dbReference>
<dbReference type="InterPro" id="IPR011701">
    <property type="entry name" value="MFS"/>
</dbReference>
<dbReference type="Proteomes" id="UP000297245">
    <property type="component" value="Unassembled WGS sequence"/>
</dbReference>
<organism evidence="7 8">
    <name type="scientific">Dendrothele bispora (strain CBS 962.96)</name>
    <dbReference type="NCBI Taxonomy" id="1314807"/>
    <lineage>
        <taxon>Eukaryota</taxon>
        <taxon>Fungi</taxon>
        <taxon>Dikarya</taxon>
        <taxon>Basidiomycota</taxon>
        <taxon>Agaricomycotina</taxon>
        <taxon>Agaricomycetes</taxon>
        <taxon>Agaricomycetidae</taxon>
        <taxon>Agaricales</taxon>
        <taxon>Agaricales incertae sedis</taxon>
        <taxon>Dendrothele</taxon>
    </lineage>
</organism>
<feature type="transmembrane region" description="Helical" evidence="6">
    <location>
        <begin position="122"/>
        <end position="142"/>
    </location>
</feature>
<evidence type="ECO:0000256" key="3">
    <source>
        <dbReference type="ARBA" id="ARBA00022692"/>
    </source>
</evidence>
<evidence type="ECO:0000256" key="6">
    <source>
        <dbReference type="SAM" id="Phobius"/>
    </source>
</evidence>
<comment type="subcellular location">
    <subcellularLocation>
        <location evidence="1">Membrane</location>
        <topology evidence="1">Multi-pass membrane protein</topology>
    </subcellularLocation>
</comment>
<keyword evidence="8" id="KW-1185">Reference proteome</keyword>
<evidence type="ECO:0000256" key="5">
    <source>
        <dbReference type="ARBA" id="ARBA00023136"/>
    </source>
</evidence>
<gene>
    <name evidence="7" type="ORF">K435DRAFT_818039</name>
</gene>
<feature type="transmembrane region" description="Helical" evidence="6">
    <location>
        <begin position="353"/>
        <end position="372"/>
    </location>
</feature>
<accession>A0A4S8MFK0</accession>
<feature type="transmembrane region" description="Helical" evidence="6">
    <location>
        <begin position="320"/>
        <end position="341"/>
    </location>
</feature>
<name>A0A4S8MFK0_DENBC</name>
<feature type="transmembrane region" description="Helical" evidence="6">
    <location>
        <begin position="410"/>
        <end position="430"/>
    </location>
</feature>
<dbReference type="Pfam" id="PF07690">
    <property type="entry name" value="MFS_1"/>
    <property type="match status" value="1"/>
</dbReference>
<feature type="transmembrane region" description="Helical" evidence="6">
    <location>
        <begin position="378"/>
        <end position="398"/>
    </location>
</feature>
<feature type="transmembrane region" description="Helical" evidence="6">
    <location>
        <begin position="178"/>
        <end position="200"/>
    </location>
</feature>
<dbReference type="GO" id="GO:0022857">
    <property type="term" value="F:transmembrane transporter activity"/>
    <property type="evidence" value="ECO:0007669"/>
    <property type="project" value="InterPro"/>
</dbReference>